<dbReference type="Proteomes" id="UP001522450">
    <property type="component" value="Unassembled WGS sequence"/>
</dbReference>
<dbReference type="PANTHER" id="PTHR34220">
    <property type="entry name" value="SENSOR HISTIDINE KINASE YPDA"/>
    <property type="match status" value="1"/>
</dbReference>
<evidence type="ECO:0000313" key="14">
    <source>
        <dbReference type="EMBL" id="MCJ1990820.1"/>
    </source>
</evidence>
<keyword evidence="3" id="KW-0597">Phosphoprotein</keyword>
<feature type="transmembrane region" description="Helical" evidence="12">
    <location>
        <begin position="28"/>
        <end position="53"/>
    </location>
</feature>
<dbReference type="Pfam" id="PF06580">
    <property type="entry name" value="His_kinase"/>
    <property type="match status" value="1"/>
</dbReference>
<keyword evidence="5 12" id="KW-0812">Transmembrane</keyword>
<evidence type="ECO:0000256" key="9">
    <source>
        <dbReference type="ARBA" id="ARBA00022989"/>
    </source>
</evidence>
<keyword evidence="6" id="KW-0547">Nucleotide-binding</keyword>
<evidence type="ECO:0000256" key="11">
    <source>
        <dbReference type="ARBA" id="ARBA00023136"/>
    </source>
</evidence>
<reference evidence="14 15" key="1">
    <citation type="journal article" date="2022" name="Microbiol. Res.">
        <title>Comparative genome analysis, predicted lifestyle and antimicrobial strategies of Lactococcus carnosus and Lactococcus paracarnosus isolated from meat.</title>
        <authorList>
            <person name="Werum V."/>
            <person name="Ehrmann M."/>
            <person name="Vogel R."/>
            <person name="Hilgarth M."/>
        </authorList>
    </citation>
    <scope>NUCLEOTIDE SEQUENCE [LARGE SCALE GENOMIC DNA]</scope>
    <source>
        <strain evidence="14 15">TMW22177</strain>
    </source>
</reference>
<dbReference type="RefSeq" id="WP_244034920.1">
    <property type="nucleotide sequence ID" value="NZ_JAAECS010000021.1"/>
</dbReference>
<sequence length="567" mass="65698">MKLAIEGVAEMKSEEIRSSYRKKLRWDIVHSLSILSIICLTLVITLSVIFYVVHTSRTLIKEKDEIAKRYDDLAEHYTTSLEKISRYQAVKFLNQSGTEREMYAAYYQLIPRGDSIGETRLILTNEKFQAVFDSDSTKSNDIEFANYTRTVISNHAETVKPHVYLSQRKDHYLVLVKAVKDEKGKLLGYASCFIKGDALVPLTTDQIQYYIYDNFDNIFSMSTNYFVQGTLEKVNPVLFHRIVRYQGKLFFTDTKRLSDNLQVIVFHQETTLISILVFLVIGMLLFSLTTFLLIHRFAGRLAENSASQIETLTVQMNEIALGKTQRFDLQSGDEFEILSDRINDLLESLDRMHDNNIDLLRENIIAEKKKLEAQFNPHFLYNTLETIRIASYYDPSLVDEMVINLNEVLRYSISETTEYSRLADDLNYLRYYLRIFEIRFEAFNYTIQVEDELKNLYVPKLLLLPIVENSLKYGLMTRDDLTLAIECRLIENGNVSISVIDTGGGIPEKIIRSVNDSNQKTLGNHHGLLNSKRRFLLTYPHSKFILNSISQETAVIMEIKKEDFIHV</sequence>
<dbReference type="InterPro" id="IPR050640">
    <property type="entry name" value="Bact_2-comp_sensor_kinase"/>
</dbReference>
<dbReference type="InterPro" id="IPR003660">
    <property type="entry name" value="HAMP_dom"/>
</dbReference>
<dbReference type="PANTHER" id="PTHR34220:SF11">
    <property type="entry name" value="SENSOR PROTEIN KINASE HPTS"/>
    <property type="match status" value="1"/>
</dbReference>
<keyword evidence="4" id="KW-0808">Transferase</keyword>
<dbReference type="EMBL" id="JAAECS010000021">
    <property type="protein sequence ID" value="MCJ1990820.1"/>
    <property type="molecule type" value="Genomic_DNA"/>
</dbReference>
<dbReference type="SUPFAM" id="SSF55874">
    <property type="entry name" value="ATPase domain of HSP90 chaperone/DNA topoisomerase II/histidine kinase"/>
    <property type="match status" value="1"/>
</dbReference>
<keyword evidence="7" id="KW-0418">Kinase</keyword>
<evidence type="ECO:0000256" key="6">
    <source>
        <dbReference type="ARBA" id="ARBA00022741"/>
    </source>
</evidence>
<dbReference type="InterPro" id="IPR010559">
    <property type="entry name" value="Sig_transdc_His_kin_internal"/>
</dbReference>
<evidence type="ECO:0000256" key="2">
    <source>
        <dbReference type="ARBA" id="ARBA00022475"/>
    </source>
</evidence>
<evidence type="ECO:0000256" key="5">
    <source>
        <dbReference type="ARBA" id="ARBA00022692"/>
    </source>
</evidence>
<comment type="subcellular location">
    <subcellularLocation>
        <location evidence="1">Cell membrane</location>
        <topology evidence="1">Multi-pass membrane protein</topology>
    </subcellularLocation>
</comment>
<name>A0ABT0AVT2_9LACT</name>
<dbReference type="Pfam" id="PF02518">
    <property type="entry name" value="HATPase_c"/>
    <property type="match status" value="1"/>
</dbReference>
<protein>
    <recommendedName>
        <fullName evidence="13">HAMP domain-containing protein</fullName>
    </recommendedName>
</protein>
<evidence type="ECO:0000256" key="3">
    <source>
        <dbReference type="ARBA" id="ARBA00022553"/>
    </source>
</evidence>
<organism evidence="14 15">
    <name type="scientific">Pseudolactococcus carnosus</name>
    <dbReference type="NCBI Taxonomy" id="2749961"/>
    <lineage>
        <taxon>Bacteria</taxon>
        <taxon>Bacillati</taxon>
        <taxon>Bacillota</taxon>
        <taxon>Bacilli</taxon>
        <taxon>Lactobacillales</taxon>
        <taxon>Streptococcaceae</taxon>
        <taxon>Pseudolactococcus</taxon>
    </lineage>
</organism>
<evidence type="ECO:0000313" key="15">
    <source>
        <dbReference type="Proteomes" id="UP001522450"/>
    </source>
</evidence>
<keyword evidence="8" id="KW-0067">ATP-binding</keyword>
<keyword evidence="2" id="KW-1003">Cell membrane</keyword>
<dbReference type="PROSITE" id="PS50885">
    <property type="entry name" value="HAMP"/>
    <property type="match status" value="1"/>
</dbReference>
<dbReference type="InterPro" id="IPR003594">
    <property type="entry name" value="HATPase_dom"/>
</dbReference>
<gene>
    <name evidence="14" type="ORF">GYN21_11395</name>
</gene>
<keyword evidence="15" id="KW-1185">Reference proteome</keyword>
<dbReference type="InterPro" id="IPR036890">
    <property type="entry name" value="HATPase_C_sf"/>
</dbReference>
<evidence type="ECO:0000256" key="10">
    <source>
        <dbReference type="ARBA" id="ARBA00023012"/>
    </source>
</evidence>
<feature type="domain" description="HAMP" evidence="13">
    <location>
        <begin position="303"/>
        <end position="354"/>
    </location>
</feature>
<evidence type="ECO:0000259" key="13">
    <source>
        <dbReference type="PROSITE" id="PS50885"/>
    </source>
</evidence>
<feature type="transmembrane region" description="Helical" evidence="12">
    <location>
        <begin position="272"/>
        <end position="294"/>
    </location>
</feature>
<keyword evidence="9 12" id="KW-1133">Transmembrane helix</keyword>
<evidence type="ECO:0000256" key="4">
    <source>
        <dbReference type="ARBA" id="ARBA00022679"/>
    </source>
</evidence>
<keyword evidence="11 12" id="KW-0472">Membrane</keyword>
<dbReference type="Gene3D" id="3.30.565.10">
    <property type="entry name" value="Histidine kinase-like ATPase, C-terminal domain"/>
    <property type="match status" value="1"/>
</dbReference>
<evidence type="ECO:0000256" key="12">
    <source>
        <dbReference type="SAM" id="Phobius"/>
    </source>
</evidence>
<evidence type="ECO:0000256" key="7">
    <source>
        <dbReference type="ARBA" id="ARBA00022777"/>
    </source>
</evidence>
<evidence type="ECO:0000256" key="8">
    <source>
        <dbReference type="ARBA" id="ARBA00022840"/>
    </source>
</evidence>
<keyword evidence="10" id="KW-0902">Two-component regulatory system</keyword>
<evidence type="ECO:0000256" key="1">
    <source>
        <dbReference type="ARBA" id="ARBA00004651"/>
    </source>
</evidence>
<accession>A0ABT0AVT2</accession>
<comment type="caution">
    <text evidence="14">The sequence shown here is derived from an EMBL/GenBank/DDBJ whole genome shotgun (WGS) entry which is preliminary data.</text>
</comment>
<dbReference type="CDD" id="cd06225">
    <property type="entry name" value="HAMP"/>
    <property type="match status" value="1"/>
</dbReference>
<proteinExistence type="predicted"/>